<evidence type="ECO:0000313" key="3">
    <source>
        <dbReference type="Proteomes" id="UP001501444"/>
    </source>
</evidence>
<sequence>MKGAAVVGSRRRPDDRIVASLAFGAAGLFFFNVVFGPLAVVLGLWALRRPAVTGRGRFFAGLGVVLGLADLVVLAVLVVASARGGGLLHVRAA</sequence>
<keyword evidence="1" id="KW-0812">Transmembrane</keyword>
<reference evidence="2 3" key="1">
    <citation type="journal article" date="2019" name="Int. J. Syst. Evol. Microbiol.">
        <title>The Global Catalogue of Microorganisms (GCM) 10K type strain sequencing project: providing services to taxonomists for standard genome sequencing and annotation.</title>
        <authorList>
            <consortium name="The Broad Institute Genomics Platform"/>
            <consortium name="The Broad Institute Genome Sequencing Center for Infectious Disease"/>
            <person name="Wu L."/>
            <person name="Ma J."/>
        </authorList>
    </citation>
    <scope>NUCLEOTIDE SEQUENCE [LARGE SCALE GENOMIC DNA]</scope>
    <source>
        <strain evidence="2 3">JCM 3272</strain>
    </source>
</reference>
<evidence type="ECO:0000256" key="1">
    <source>
        <dbReference type="SAM" id="Phobius"/>
    </source>
</evidence>
<keyword evidence="1" id="KW-1133">Transmembrane helix</keyword>
<organism evidence="2 3">
    <name type="scientific">Dactylosporangium salmoneum</name>
    <dbReference type="NCBI Taxonomy" id="53361"/>
    <lineage>
        <taxon>Bacteria</taxon>
        <taxon>Bacillati</taxon>
        <taxon>Actinomycetota</taxon>
        <taxon>Actinomycetes</taxon>
        <taxon>Micromonosporales</taxon>
        <taxon>Micromonosporaceae</taxon>
        <taxon>Dactylosporangium</taxon>
    </lineage>
</organism>
<evidence type="ECO:0000313" key="2">
    <source>
        <dbReference type="EMBL" id="GAA2338634.1"/>
    </source>
</evidence>
<keyword evidence="1" id="KW-0472">Membrane</keyword>
<dbReference type="Proteomes" id="UP001501444">
    <property type="component" value="Unassembled WGS sequence"/>
</dbReference>
<evidence type="ECO:0008006" key="4">
    <source>
        <dbReference type="Google" id="ProtNLM"/>
    </source>
</evidence>
<gene>
    <name evidence="2" type="ORF">GCM10010170_020420</name>
</gene>
<dbReference type="EMBL" id="BAAARV010000018">
    <property type="protein sequence ID" value="GAA2338634.1"/>
    <property type="molecule type" value="Genomic_DNA"/>
</dbReference>
<feature type="transmembrane region" description="Helical" evidence="1">
    <location>
        <begin position="58"/>
        <end position="82"/>
    </location>
</feature>
<comment type="caution">
    <text evidence="2">The sequence shown here is derived from an EMBL/GenBank/DDBJ whole genome shotgun (WGS) entry which is preliminary data.</text>
</comment>
<protein>
    <recommendedName>
        <fullName evidence="4">DUF4190 domain-containing protein</fullName>
    </recommendedName>
</protein>
<name>A0ABN3FW85_9ACTN</name>
<keyword evidence="3" id="KW-1185">Reference proteome</keyword>
<proteinExistence type="predicted"/>
<accession>A0ABN3FW85</accession>
<feature type="transmembrane region" description="Helical" evidence="1">
    <location>
        <begin position="21"/>
        <end position="46"/>
    </location>
</feature>